<evidence type="ECO:0000313" key="2">
    <source>
        <dbReference type="Proteomes" id="UP000192257"/>
    </source>
</evidence>
<reference evidence="1 2" key="1">
    <citation type="submission" date="2017-03" db="EMBL/GenBank/DDBJ databases">
        <title>An alternative strategy for trypanosome survival in the mammalian bloodstream revealed through genome and transcriptome analysis of the ubiquitous bovine parasite Trypanosoma (Megatrypanum) theileri.</title>
        <authorList>
            <person name="Kelly S."/>
            <person name="Ivens A."/>
            <person name="Mott A."/>
            <person name="O'Neill E."/>
            <person name="Emms D."/>
            <person name="Macleod O."/>
            <person name="Voorheis P."/>
            <person name="Matthews J."/>
            <person name="Matthews K."/>
            <person name="Carrington M."/>
        </authorList>
    </citation>
    <scope>NUCLEOTIDE SEQUENCE [LARGE SCALE GENOMIC DNA]</scope>
    <source>
        <strain evidence="1">Edinburgh</strain>
    </source>
</reference>
<dbReference type="Proteomes" id="UP000192257">
    <property type="component" value="Unassembled WGS sequence"/>
</dbReference>
<feature type="non-terminal residue" evidence="1">
    <location>
        <position position="1"/>
    </location>
</feature>
<dbReference type="VEuPathDB" id="TriTrypDB:TM35_001351020"/>
<dbReference type="AlphaFoldDB" id="A0A1X0NDF5"/>
<keyword evidence="2" id="KW-1185">Reference proteome</keyword>
<sequence length="121" mass="13294">VYFSRNEEPIAVLAERRPRFLHIVFSGPKKGTGRTPVPLEYVSAYGTVLGYSDDDTEIIWHERGDLFASRVSLSAIDSATCIHALQCLHCACVVPKEEVVPHLEKHVKGLGRAAGCGTFID</sequence>
<organism evidence="1 2">
    <name type="scientific">Trypanosoma theileri</name>
    <dbReference type="NCBI Taxonomy" id="67003"/>
    <lineage>
        <taxon>Eukaryota</taxon>
        <taxon>Discoba</taxon>
        <taxon>Euglenozoa</taxon>
        <taxon>Kinetoplastea</taxon>
        <taxon>Metakinetoplastina</taxon>
        <taxon>Trypanosomatida</taxon>
        <taxon>Trypanosomatidae</taxon>
        <taxon>Trypanosoma</taxon>
    </lineage>
</organism>
<dbReference type="EMBL" id="NBCO01000135">
    <property type="protein sequence ID" value="ORC80959.1"/>
    <property type="molecule type" value="Genomic_DNA"/>
</dbReference>
<dbReference type="OrthoDB" id="1924919at2759"/>
<protein>
    <submittedName>
        <fullName evidence="1">Uncharacterized protein</fullName>
    </submittedName>
</protein>
<evidence type="ECO:0000313" key="1">
    <source>
        <dbReference type="EMBL" id="ORC80959.1"/>
    </source>
</evidence>
<accession>A0A1X0NDF5</accession>
<dbReference type="GeneID" id="39991648"/>
<gene>
    <name evidence="1" type="ORF">TM35_001351020</name>
</gene>
<name>A0A1X0NDF5_9TRYP</name>
<feature type="non-terminal residue" evidence="1">
    <location>
        <position position="121"/>
    </location>
</feature>
<proteinExistence type="predicted"/>
<dbReference type="RefSeq" id="XP_028876840.1">
    <property type="nucleotide sequence ID" value="XM_029031868.1"/>
</dbReference>
<comment type="caution">
    <text evidence="1">The sequence shown here is derived from an EMBL/GenBank/DDBJ whole genome shotgun (WGS) entry which is preliminary data.</text>
</comment>